<dbReference type="GO" id="GO:0006465">
    <property type="term" value="P:signal peptide processing"/>
    <property type="evidence" value="ECO:0007669"/>
    <property type="project" value="InterPro"/>
</dbReference>
<name>A0A1L5FAX7_CLOKL</name>
<dbReference type="InterPro" id="IPR019533">
    <property type="entry name" value="Peptidase_S26"/>
</dbReference>
<dbReference type="PROSITE" id="PS00761">
    <property type="entry name" value="SPASE_I_3"/>
    <property type="match status" value="1"/>
</dbReference>
<dbReference type="InterPro" id="IPR019758">
    <property type="entry name" value="Pept_S26A_signal_pept_1_CS"/>
</dbReference>
<dbReference type="RefSeq" id="WP_073539737.1">
    <property type="nucleotide sequence ID" value="NZ_CP018335.1"/>
</dbReference>
<organism evidence="9 10">
    <name type="scientific">Clostridium kluyveri</name>
    <dbReference type="NCBI Taxonomy" id="1534"/>
    <lineage>
        <taxon>Bacteria</taxon>
        <taxon>Bacillati</taxon>
        <taxon>Bacillota</taxon>
        <taxon>Clostridia</taxon>
        <taxon>Eubacteriales</taxon>
        <taxon>Clostridiaceae</taxon>
        <taxon>Clostridium</taxon>
    </lineage>
</organism>
<dbReference type="OrthoDB" id="9802919at2"/>
<evidence type="ECO:0000256" key="5">
    <source>
        <dbReference type="ARBA" id="ARBA00022801"/>
    </source>
</evidence>
<reference evidence="9 10" key="1">
    <citation type="submission" date="2016-12" db="EMBL/GenBank/DDBJ databases">
        <title>Complete genome sequence of Clostridium kluyveri JZZ isolated from the pit mud of a Chinese flavor liquor-making factory.</title>
        <authorList>
            <person name="Wang Y."/>
        </authorList>
    </citation>
    <scope>NUCLEOTIDE SEQUENCE [LARGE SCALE GENOMIC DNA]</scope>
    <source>
        <strain evidence="9 10">JZZ</strain>
    </source>
</reference>
<dbReference type="EC" id="3.4.21.89" evidence="4 7"/>
<dbReference type="NCBIfam" id="TIGR02227">
    <property type="entry name" value="sigpep_I_bact"/>
    <property type="match status" value="1"/>
</dbReference>
<proteinExistence type="inferred from homology"/>
<dbReference type="EMBL" id="CP018335">
    <property type="protein sequence ID" value="APM40127.1"/>
    <property type="molecule type" value="Genomic_DNA"/>
</dbReference>
<keyword evidence="7" id="KW-0645">Protease</keyword>
<dbReference type="CDD" id="cd06530">
    <property type="entry name" value="S26_SPase_I"/>
    <property type="match status" value="1"/>
</dbReference>
<dbReference type="InterPro" id="IPR000223">
    <property type="entry name" value="Pept_S26A_signal_pept_1"/>
</dbReference>
<dbReference type="PANTHER" id="PTHR43390:SF1">
    <property type="entry name" value="CHLOROPLAST PROCESSING PEPTIDASE"/>
    <property type="match status" value="1"/>
</dbReference>
<evidence type="ECO:0000256" key="1">
    <source>
        <dbReference type="ARBA" id="ARBA00000677"/>
    </source>
</evidence>
<protein>
    <recommendedName>
        <fullName evidence="4 7">Signal peptidase I</fullName>
        <ecNumber evidence="4 7">3.4.21.89</ecNumber>
    </recommendedName>
</protein>
<comment type="subcellular location">
    <subcellularLocation>
        <location evidence="2">Cell membrane</location>
        <topology evidence="2">Single-pass type II membrane protein</topology>
    </subcellularLocation>
    <subcellularLocation>
        <location evidence="7">Membrane</location>
        <topology evidence="7">Single-pass type II membrane protein</topology>
    </subcellularLocation>
</comment>
<dbReference type="PANTHER" id="PTHR43390">
    <property type="entry name" value="SIGNAL PEPTIDASE I"/>
    <property type="match status" value="1"/>
</dbReference>
<feature type="active site" evidence="6">
    <location>
        <position position="41"/>
    </location>
</feature>
<feature type="active site" evidence="6">
    <location>
        <position position="84"/>
    </location>
</feature>
<evidence type="ECO:0000313" key="10">
    <source>
        <dbReference type="Proteomes" id="UP000184604"/>
    </source>
</evidence>
<evidence type="ECO:0000256" key="4">
    <source>
        <dbReference type="ARBA" id="ARBA00013208"/>
    </source>
</evidence>
<dbReference type="Proteomes" id="UP000184604">
    <property type="component" value="Chromosome"/>
</dbReference>
<evidence type="ECO:0000313" key="9">
    <source>
        <dbReference type="EMBL" id="APM40127.1"/>
    </source>
</evidence>
<dbReference type="InterPro" id="IPR036286">
    <property type="entry name" value="LexA/Signal_pep-like_sf"/>
</dbReference>
<sequence>MHNRTIFNMMKKYVLIILLVVGFAFLFHNYVFARVTVTGPSMQPTFNNKDVIFVEKISTKIGNINRGEIIIFDSNNENNDIYIKRVIGIAGDKINIKDGKVYLNGQILTESYLPQGTITKANSSTTEYVVPKGYIFVLGDNRGNSTDSRMLGLINIKDVKGHVILRVYPFENISTF</sequence>
<evidence type="ECO:0000256" key="3">
    <source>
        <dbReference type="ARBA" id="ARBA00009370"/>
    </source>
</evidence>
<evidence type="ECO:0000256" key="7">
    <source>
        <dbReference type="RuleBase" id="RU362042"/>
    </source>
</evidence>
<dbReference type="GO" id="GO:0005886">
    <property type="term" value="C:plasma membrane"/>
    <property type="evidence" value="ECO:0007669"/>
    <property type="project" value="UniProtKB-SubCell"/>
</dbReference>
<keyword evidence="5 7" id="KW-0378">Hydrolase</keyword>
<comment type="similarity">
    <text evidence="3 7">Belongs to the peptidase S26 family.</text>
</comment>
<evidence type="ECO:0000259" key="8">
    <source>
        <dbReference type="Pfam" id="PF10502"/>
    </source>
</evidence>
<dbReference type="Pfam" id="PF10502">
    <property type="entry name" value="Peptidase_S26"/>
    <property type="match status" value="1"/>
</dbReference>
<evidence type="ECO:0000256" key="6">
    <source>
        <dbReference type="PIRSR" id="PIRSR600223-1"/>
    </source>
</evidence>
<dbReference type="GO" id="GO:0009003">
    <property type="term" value="F:signal peptidase activity"/>
    <property type="evidence" value="ECO:0007669"/>
    <property type="project" value="UniProtKB-EC"/>
</dbReference>
<dbReference type="PRINTS" id="PR00727">
    <property type="entry name" value="LEADERPTASE"/>
</dbReference>
<dbReference type="Gene3D" id="2.10.109.10">
    <property type="entry name" value="Umud Fragment, subunit A"/>
    <property type="match status" value="1"/>
</dbReference>
<comment type="catalytic activity">
    <reaction evidence="1 7">
        <text>Cleavage of hydrophobic, N-terminal signal or leader sequences from secreted and periplasmic proteins.</text>
        <dbReference type="EC" id="3.4.21.89"/>
    </reaction>
</comment>
<dbReference type="AlphaFoldDB" id="A0A1L5FAX7"/>
<feature type="domain" description="Peptidase S26" evidence="8">
    <location>
        <begin position="11"/>
        <end position="167"/>
    </location>
</feature>
<dbReference type="GO" id="GO:0004252">
    <property type="term" value="F:serine-type endopeptidase activity"/>
    <property type="evidence" value="ECO:0007669"/>
    <property type="project" value="InterPro"/>
</dbReference>
<gene>
    <name evidence="9" type="ORF">BS101_15945</name>
</gene>
<evidence type="ECO:0000256" key="2">
    <source>
        <dbReference type="ARBA" id="ARBA00004401"/>
    </source>
</evidence>
<accession>A0A1L5FAX7</accession>
<dbReference type="SUPFAM" id="SSF51306">
    <property type="entry name" value="LexA/Signal peptidase"/>
    <property type="match status" value="1"/>
</dbReference>